<accession>Q4SAX4</accession>
<dbReference type="PANTHER" id="PTHR31435:SF9">
    <property type="entry name" value="PROTEIN NATD1"/>
    <property type="match status" value="1"/>
</dbReference>
<dbReference type="InterPro" id="IPR031165">
    <property type="entry name" value="GNAT_YJDJ"/>
</dbReference>
<reference evidence="6" key="2">
    <citation type="submission" date="2004-02" db="EMBL/GenBank/DDBJ databases">
        <authorList>
            <consortium name="Genoscope"/>
            <consortium name="Whitehead Institute Centre for Genome Research"/>
        </authorList>
    </citation>
    <scope>NUCLEOTIDE SEQUENCE</scope>
</reference>
<evidence type="ECO:0000313" key="6">
    <source>
        <dbReference type="EMBL" id="CAG02208.1"/>
    </source>
</evidence>
<feature type="region of interest" description="Disordered" evidence="4">
    <location>
        <begin position="120"/>
        <end position="150"/>
    </location>
</feature>
<dbReference type="SUPFAM" id="SSF55729">
    <property type="entry name" value="Acyl-CoA N-acyltransferases (Nat)"/>
    <property type="match status" value="1"/>
</dbReference>
<dbReference type="InterPro" id="IPR016181">
    <property type="entry name" value="Acyl_CoA_acyltransferase"/>
</dbReference>
<dbReference type="KEGG" id="tng:GSTEN00021221G001"/>
<evidence type="ECO:0000256" key="4">
    <source>
        <dbReference type="SAM" id="MobiDB-lite"/>
    </source>
</evidence>
<dbReference type="PANTHER" id="PTHR31435">
    <property type="entry name" value="PROTEIN NATD1"/>
    <property type="match status" value="1"/>
</dbReference>
<reference evidence="6" key="1">
    <citation type="journal article" date="2004" name="Nature">
        <title>Genome duplication in the teleost fish Tetraodon nigroviridis reveals the early vertebrate proto-karyotype.</title>
        <authorList>
            <person name="Jaillon O."/>
            <person name="Aury J.-M."/>
            <person name="Brunet F."/>
            <person name="Petit J.-L."/>
            <person name="Stange-Thomann N."/>
            <person name="Mauceli E."/>
            <person name="Bouneau L."/>
            <person name="Fischer C."/>
            <person name="Ozouf-Costaz C."/>
            <person name="Bernot A."/>
            <person name="Nicaud S."/>
            <person name="Jaffe D."/>
            <person name="Fisher S."/>
            <person name="Lutfalla G."/>
            <person name="Dossat C."/>
            <person name="Segurens B."/>
            <person name="Dasilva C."/>
            <person name="Salanoubat M."/>
            <person name="Levy M."/>
            <person name="Boudet N."/>
            <person name="Castellano S."/>
            <person name="Anthouard V."/>
            <person name="Jubin C."/>
            <person name="Castelli V."/>
            <person name="Katinka M."/>
            <person name="Vacherie B."/>
            <person name="Biemont C."/>
            <person name="Skalli Z."/>
            <person name="Cattolico L."/>
            <person name="Poulain J."/>
            <person name="De Berardinis V."/>
            <person name="Cruaud C."/>
            <person name="Duprat S."/>
            <person name="Brottier P."/>
            <person name="Coutanceau J.-P."/>
            <person name="Gouzy J."/>
            <person name="Parra G."/>
            <person name="Lardier G."/>
            <person name="Chapple C."/>
            <person name="McKernan K.J."/>
            <person name="McEwan P."/>
            <person name="Bosak S."/>
            <person name="Kellis M."/>
            <person name="Volff J.-N."/>
            <person name="Guigo R."/>
            <person name="Zody M.C."/>
            <person name="Mesirov J."/>
            <person name="Lindblad-Toh K."/>
            <person name="Birren B."/>
            <person name="Nusbaum C."/>
            <person name="Kahn D."/>
            <person name="Robinson-Rechavi M."/>
            <person name="Laudet V."/>
            <person name="Schachter V."/>
            <person name="Quetier F."/>
            <person name="Saurin W."/>
            <person name="Scarpelli C."/>
            <person name="Wincker P."/>
            <person name="Lander E.S."/>
            <person name="Weissenbach J."/>
            <person name="Roest Crollius H."/>
        </authorList>
    </citation>
    <scope>NUCLEOTIDE SEQUENCE [LARGE SCALE GENOMIC DNA]</scope>
</reference>
<dbReference type="AlphaFoldDB" id="Q4SAX4"/>
<dbReference type="Gene3D" id="3.40.630.30">
    <property type="match status" value="1"/>
</dbReference>
<evidence type="ECO:0000256" key="1">
    <source>
        <dbReference type="ARBA" id="ARBA00006233"/>
    </source>
</evidence>
<dbReference type="OrthoDB" id="74247at2759"/>
<evidence type="ECO:0000256" key="3">
    <source>
        <dbReference type="ARBA" id="ARBA00031876"/>
    </source>
</evidence>
<evidence type="ECO:0000259" key="5">
    <source>
        <dbReference type="PROSITE" id="PS51729"/>
    </source>
</evidence>
<dbReference type="Pfam" id="PF14542">
    <property type="entry name" value="Acetyltransf_CG"/>
    <property type="match status" value="1"/>
</dbReference>
<evidence type="ECO:0000256" key="2">
    <source>
        <dbReference type="ARBA" id="ARBA00020243"/>
    </source>
</evidence>
<comment type="similarity">
    <text evidence="1">Belongs to the NATD1 family.</text>
</comment>
<organism evidence="6">
    <name type="scientific">Tetraodon nigroviridis</name>
    <name type="common">Spotted green pufferfish</name>
    <name type="synonym">Chelonodon nigroviridis</name>
    <dbReference type="NCBI Taxonomy" id="99883"/>
    <lineage>
        <taxon>Eukaryota</taxon>
        <taxon>Metazoa</taxon>
        <taxon>Chordata</taxon>
        <taxon>Craniata</taxon>
        <taxon>Vertebrata</taxon>
        <taxon>Euteleostomi</taxon>
        <taxon>Actinopterygii</taxon>
        <taxon>Neopterygii</taxon>
        <taxon>Teleostei</taxon>
        <taxon>Neoteleostei</taxon>
        <taxon>Acanthomorphata</taxon>
        <taxon>Eupercaria</taxon>
        <taxon>Tetraodontiformes</taxon>
        <taxon>Tetradontoidea</taxon>
        <taxon>Tetraodontidae</taxon>
        <taxon>Tetraodon</taxon>
    </lineage>
</organism>
<gene>
    <name evidence="6" type="ORF">GSTENG00021221001</name>
</gene>
<protein>
    <recommendedName>
        <fullName evidence="2">Protein NATD1</fullName>
    </recommendedName>
    <alternativeName>
        <fullName evidence="3">N-acetyltransferase domain-containing protein 1</fullName>
    </alternativeName>
</protein>
<name>Q4SAX4_TETNG</name>
<dbReference type="PROSITE" id="PS51729">
    <property type="entry name" value="GNAT_YJDJ"/>
    <property type="match status" value="1"/>
</dbReference>
<feature type="domain" description="N-acetyltransferase" evidence="5">
    <location>
        <begin position="34"/>
        <end position="127"/>
    </location>
</feature>
<proteinExistence type="inferred from homology"/>
<dbReference type="InterPro" id="IPR045057">
    <property type="entry name" value="Gcn5-rel_NAT"/>
</dbReference>
<sequence length="150" mass="16148">MALKVCSRLAAVGRIRPRAAACGSPSSGAGFTVEHDRQNLRFTAAPSSGAGSPDCAVLLYRFTGEGEVDLLSTFVPEAFRGRGVAALLTQAALDFLVEEKLRARVSCWYIKAYLEEHRDHGSGHLLPPDLRPAPPPLDQPPDLRPSSKNL</sequence>
<comment type="caution">
    <text evidence="6">The sequence shown here is derived from an EMBL/GenBank/DDBJ whole genome shotgun (WGS) entry which is preliminary data.</text>
</comment>
<feature type="compositionally biased region" description="Pro residues" evidence="4">
    <location>
        <begin position="129"/>
        <end position="143"/>
    </location>
</feature>
<dbReference type="EMBL" id="CAAE01014679">
    <property type="protein sequence ID" value="CAG02208.1"/>
    <property type="molecule type" value="Genomic_DNA"/>
</dbReference>